<name>A0A7R9P0T3_9NEOP</name>
<proteinExistence type="predicted"/>
<protein>
    <submittedName>
        <fullName evidence="1">Uncharacterized protein</fullName>
    </submittedName>
</protein>
<evidence type="ECO:0000313" key="1">
    <source>
        <dbReference type="EMBL" id="CAD7463116.1"/>
    </source>
</evidence>
<sequence>MQEYTHIQESMNVSIVGVSLCDMLEYTRFQNTTEVRLEGTGHCSVTMVRVARRPCGIHWRNPRYHTSSVLNTHAVKQLEMN</sequence>
<dbReference type="EMBL" id="OE007281">
    <property type="protein sequence ID" value="CAD7463116.1"/>
    <property type="molecule type" value="Genomic_DNA"/>
</dbReference>
<dbReference type="AlphaFoldDB" id="A0A7R9P0T3"/>
<reference evidence="1" key="1">
    <citation type="submission" date="2020-11" db="EMBL/GenBank/DDBJ databases">
        <authorList>
            <person name="Tran Van P."/>
        </authorList>
    </citation>
    <scope>NUCLEOTIDE SEQUENCE</scope>
</reference>
<accession>A0A7R9P0T3</accession>
<gene>
    <name evidence="1" type="ORF">TTEB3V08_LOCUS11002</name>
</gene>
<organism evidence="1">
    <name type="scientific">Timema tahoe</name>
    <dbReference type="NCBI Taxonomy" id="61484"/>
    <lineage>
        <taxon>Eukaryota</taxon>
        <taxon>Metazoa</taxon>
        <taxon>Ecdysozoa</taxon>
        <taxon>Arthropoda</taxon>
        <taxon>Hexapoda</taxon>
        <taxon>Insecta</taxon>
        <taxon>Pterygota</taxon>
        <taxon>Neoptera</taxon>
        <taxon>Polyneoptera</taxon>
        <taxon>Phasmatodea</taxon>
        <taxon>Timematodea</taxon>
        <taxon>Timematoidea</taxon>
        <taxon>Timematidae</taxon>
        <taxon>Timema</taxon>
    </lineage>
</organism>